<evidence type="ECO:0000256" key="2">
    <source>
        <dbReference type="ARBA" id="ARBA00010378"/>
    </source>
</evidence>
<protein>
    <recommendedName>
        <fullName evidence="6">ATPase AAA-type core domain-containing protein</fullName>
    </recommendedName>
</protein>
<dbReference type="Pfam" id="PF00023">
    <property type="entry name" value="Ank"/>
    <property type="match status" value="1"/>
</dbReference>
<proteinExistence type="inferred from homology"/>
<accession>A0A9D5BE95</accession>
<dbReference type="Proteomes" id="UP001058974">
    <property type="component" value="Chromosome 1"/>
</dbReference>
<dbReference type="PROSITE" id="PS50088">
    <property type="entry name" value="ANK_REPEAT"/>
    <property type="match status" value="3"/>
</dbReference>
<dbReference type="SUPFAM" id="SSF52540">
    <property type="entry name" value="P-loop containing nucleoside triphosphate hydrolases"/>
    <property type="match status" value="1"/>
</dbReference>
<reference evidence="7 8" key="1">
    <citation type="journal article" date="2022" name="Nat. Genet.">
        <title>Improved pea reference genome and pan-genome highlight genomic features and evolutionary characteristics.</title>
        <authorList>
            <person name="Yang T."/>
            <person name="Liu R."/>
            <person name="Luo Y."/>
            <person name="Hu S."/>
            <person name="Wang D."/>
            <person name="Wang C."/>
            <person name="Pandey M.K."/>
            <person name="Ge S."/>
            <person name="Xu Q."/>
            <person name="Li N."/>
            <person name="Li G."/>
            <person name="Huang Y."/>
            <person name="Saxena R.K."/>
            <person name="Ji Y."/>
            <person name="Li M."/>
            <person name="Yan X."/>
            <person name="He Y."/>
            <person name="Liu Y."/>
            <person name="Wang X."/>
            <person name="Xiang C."/>
            <person name="Varshney R.K."/>
            <person name="Ding H."/>
            <person name="Gao S."/>
            <person name="Zong X."/>
        </authorList>
    </citation>
    <scope>NUCLEOTIDE SEQUENCE [LARGE SCALE GENOMIC DNA]</scope>
    <source>
        <strain evidence="7 8">cv. Zhongwan 6</strain>
    </source>
</reference>
<evidence type="ECO:0000313" key="8">
    <source>
        <dbReference type="Proteomes" id="UP001058974"/>
    </source>
</evidence>
<feature type="repeat" description="ANK" evidence="5">
    <location>
        <begin position="118"/>
        <end position="154"/>
    </location>
</feature>
<name>A0A9D5BE95_PEA</name>
<dbReference type="Gene3D" id="3.40.50.300">
    <property type="entry name" value="P-loop containing nucleotide triphosphate hydrolases"/>
    <property type="match status" value="1"/>
</dbReference>
<keyword evidence="5" id="KW-0040">ANK repeat</keyword>
<dbReference type="InterPro" id="IPR003959">
    <property type="entry name" value="ATPase_AAA_core"/>
</dbReference>
<comment type="caution">
    <text evidence="7">The sequence shown here is derived from an EMBL/GenBank/DDBJ whole genome shotgun (WGS) entry which is preliminary data.</text>
</comment>
<dbReference type="GO" id="GO:0005524">
    <property type="term" value="F:ATP binding"/>
    <property type="evidence" value="ECO:0007669"/>
    <property type="project" value="UniProtKB-KW"/>
</dbReference>
<dbReference type="GO" id="GO:0016887">
    <property type="term" value="F:ATP hydrolysis activity"/>
    <property type="evidence" value="ECO:0007669"/>
    <property type="project" value="InterPro"/>
</dbReference>
<dbReference type="FunFam" id="3.40.50.300:FF:000216">
    <property type="entry name" value="Type VII secretion ATPase EccA"/>
    <property type="match status" value="1"/>
</dbReference>
<keyword evidence="8" id="KW-1185">Reference proteome</keyword>
<dbReference type="Gramene" id="Psat1g042960.2">
    <property type="protein sequence ID" value="Psat1g042960.2.cds"/>
    <property type="gene ID" value="Psat1g042960"/>
</dbReference>
<dbReference type="SUPFAM" id="SSF48403">
    <property type="entry name" value="Ankyrin repeat"/>
    <property type="match status" value="1"/>
</dbReference>
<dbReference type="InterPro" id="IPR002110">
    <property type="entry name" value="Ankyrin_rpt"/>
</dbReference>
<keyword evidence="3" id="KW-0547">Nucleotide-binding</keyword>
<dbReference type="PANTHER" id="PTHR43392:SF2">
    <property type="entry name" value="AAA-TYPE ATPASE FAMILY PROTEIN _ ANKYRIN REPEAT FAMILY PROTEIN"/>
    <property type="match status" value="1"/>
</dbReference>
<evidence type="ECO:0000313" key="7">
    <source>
        <dbReference type="EMBL" id="KAI5441905.1"/>
    </source>
</evidence>
<dbReference type="InterPro" id="IPR050773">
    <property type="entry name" value="CbxX/CfxQ_RuBisCO_ESX"/>
</dbReference>
<dbReference type="Pfam" id="PF12796">
    <property type="entry name" value="Ank_2"/>
    <property type="match status" value="1"/>
</dbReference>
<feature type="repeat" description="ANK" evidence="5">
    <location>
        <begin position="48"/>
        <end position="70"/>
    </location>
</feature>
<comment type="similarity">
    <text evidence="2">Belongs to the CbxX/CfxQ family.</text>
</comment>
<sequence length="518" mass="58387">MNRSQDQRSTRPAKPPTIHTCALSGDLLGLQKLLRENPNLLNGTNPVMAQTPLHVSAGNNRAEIVKFLLEWQGSERVQIEAKNMYGETPLHMAAKNGCSEAAQLLLAHGAFVEARANNGMTPLHLAVWHSLRAEEFLTVKTLLEHNADCSAKDNEEMTPLNHLSQGPGNEKLRELLNKHLEEQRKRRAIEACGETKAKMDELEKELSNIVGLYDLKIQLRKWAKGMLLDERRRALGLHVGTRRPPHMAFLGNPGTGYILNTMHVLFFFFIQLYRSTSFILYELCAFRKFSYLIGKTMVARILGRLLHMVGILPTDKVTEVQRTDLVGEFVGHTGPKTRRKIQQAEGGILFVDEAYRLIPMQKADDKDYGLEALEEIMSVMDSGKIVVIFAGYSEPMKRVIASNEGFCRRVTKFFHFIDFSSEELATILHIKMNNLAENSLLFGFKLHSECRIEAISALIETETTEKQRKEANGGLVDTMLINARESLDLRLSYDCIDTEELLTITLEDLEAGIGLLSQ</sequence>
<dbReference type="InterPro" id="IPR036770">
    <property type="entry name" value="Ankyrin_rpt-contain_sf"/>
</dbReference>
<comment type="subcellular location">
    <subcellularLocation>
        <location evidence="1">Cell membrane</location>
        <topology evidence="1">Peripheral membrane protein</topology>
        <orientation evidence="1">Cytoplasmic side</orientation>
    </subcellularLocation>
</comment>
<evidence type="ECO:0000256" key="4">
    <source>
        <dbReference type="ARBA" id="ARBA00022840"/>
    </source>
</evidence>
<dbReference type="GO" id="GO:0005886">
    <property type="term" value="C:plasma membrane"/>
    <property type="evidence" value="ECO:0007669"/>
    <property type="project" value="UniProtKB-SubCell"/>
</dbReference>
<evidence type="ECO:0000256" key="3">
    <source>
        <dbReference type="ARBA" id="ARBA00022741"/>
    </source>
</evidence>
<dbReference type="EMBL" id="JAMSHJ010000001">
    <property type="protein sequence ID" value="KAI5441905.1"/>
    <property type="molecule type" value="Genomic_DNA"/>
</dbReference>
<dbReference type="Gene3D" id="1.25.40.20">
    <property type="entry name" value="Ankyrin repeat-containing domain"/>
    <property type="match status" value="2"/>
</dbReference>
<dbReference type="InterPro" id="IPR027417">
    <property type="entry name" value="P-loop_NTPase"/>
</dbReference>
<organism evidence="7 8">
    <name type="scientific">Pisum sativum</name>
    <name type="common">Garden pea</name>
    <name type="synonym">Lathyrus oleraceus</name>
    <dbReference type="NCBI Taxonomy" id="3888"/>
    <lineage>
        <taxon>Eukaryota</taxon>
        <taxon>Viridiplantae</taxon>
        <taxon>Streptophyta</taxon>
        <taxon>Embryophyta</taxon>
        <taxon>Tracheophyta</taxon>
        <taxon>Spermatophyta</taxon>
        <taxon>Magnoliopsida</taxon>
        <taxon>eudicotyledons</taxon>
        <taxon>Gunneridae</taxon>
        <taxon>Pentapetalae</taxon>
        <taxon>rosids</taxon>
        <taxon>fabids</taxon>
        <taxon>Fabales</taxon>
        <taxon>Fabaceae</taxon>
        <taxon>Papilionoideae</taxon>
        <taxon>50 kb inversion clade</taxon>
        <taxon>NPAAA clade</taxon>
        <taxon>Hologalegina</taxon>
        <taxon>IRL clade</taxon>
        <taxon>Fabeae</taxon>
        <taxon>Lathyrus</taxon>
    </lineage>
</organism>
<evidence type="ECO:0000256" key="1">
    <source>
        <dbReference type="ARBA" id="ARBA00004413"/>
    </source>
</evidence>
<gene>
    <name evidence="7" type="ORF">KIW84_011099</name>
</gene>
<evidence type="ECO:0000256" key="5">
    <source>
        <dbReference type="PROSITE-ProRule" id="PRU00023"/>
    </source>
</evidence>
<dbReference type="PANTHER" id="PTHR43392">
    <property type="entry name" value="AAA-TYPE ATPASE FAMILY PROTEIN / ANKYRIN REPEAT FAMILY PROTEIN"/>
    <property type="match status" value="1"/>
</dbReference>
<keyword evidence="4" id="KW-0067">ATP-binding</keyword>
<dbReference type="Gramene" id="Psat01G0109900-T1">
    <property type="protein sequence ID" value="KAI5441905.1"/>
    <property type="gene ID" value="KIW84_011099"/>
</dbReference>
<dbReference type="SMART" id="SM00248">
    <property type="entry name" value="ANK"/>
    <property type="match status" value="3"/>
</dbReference>
<feature type="repeat" description="ANK" evidence="5">
    <location>
        <begin position="85"/>
        <end position="117"/>
    </location>
</feature>
<evidence type="ECO:0000259" key="6">
    <source>
        <dbReference type="Pfam" id="PF00004"/>
    </source>
</evidence>
<feature type="domain" description="ATPase AAA-type core" evidence="6">
    <location>
        <begin position="294"/>
        <end position="399"/>
    </location>
</feature>
<dbReference type="AlphaFoldDB" id="A0A9D5BE95"/>
<dbReference type="Gene3D" id="1.10.8.60">
    <property type="match status" value="1"/>
</dbReference>
<dbReference type="PROSITE" id="PS50297">
    <property type="entry name" value="ANK_REP_REGION"/>
    <property type="match status" value="3"/>
</dbReference>
<dbReference type="Pfam" id="PF00004">
    <property type="entry name" value="AAA"/>
    <property type="match status" value="1"/>
</dbReference>
<dbReference type="PRINTS" id="PR01415">
    <property type="entry name" value="ANKYRIN"/>
</dbReference>